<accession>A0AAD4K634</accession>
<organism evidence="2 3">
    <name type="scientific">Drosophila rubida</name>
    <dbReference type="NCBI Taxonomy" id="30044"/>
    <lineage>
        <taxon>Eukaryota</taxon>
        <taxon>Metazoa</taxon>
        <taxon>Ecdysozoa</taxon>
        <taxon>Arthropoda</taxon>
        <taxon>Hexapoda</taxon>
        <taxon>Insecta</taxon>
        <taxon>Pterygota</taxon>
        <taxon>Neoptera</taxon>
        <taxon>Endopterygota</taxon>
        <taxon>Diptera</taxon>
        <taxon>Brachycera</taxon>
        <taxon>Muscomorpha</taxon>
        <taxon>Ephydroidea</taxon>
        <taxon>Drosophilidae</taxon>
        <taxon>Drosophila</taxon>
    </lineage>
</organism>
<evidence type="ECO:0000256" key="1">
    <source>
        <dbReference type="SAM" id="SignalP"/>
    </source>
</evidence>
<comment type="caution">
    <text evidence="2">The sequence shown here is derived from an EMBL/GenBank/DDBJ whole genome shotgun (WGS) entry which is preliminary data.</text>
</comment>
<feature type="chain" id="PRO_5042046952" description="Protein sleepless" evidence="1">
    <location>
        <begin position="21"/>
        <end position="175"/>
    </location>
</feature>
<dbReference type="AlphaFoldDB" id="A0AAD4K634"/>
<proteinExistence type="predicted"/>
<reference evidence="2" key="1">
    <citation type="journal article" date="2021" name="Mol. Ecol. Resour.">
        <title>Phylogenomic analyses of the genus Drosophila reveals genomic signals of climate adaptation.</title>
        <authorList>
            <person name="Li F."/>
            <person name="Rane R.V."/>
            <person name="Luria V."/>
            <person name="Xiong Z."/>
            <person name="Chen J."/>
            <person name="Li Z."/>
            <person name="Catullo R.A."/>
            <person name="Griffin P.C."/>
            <person name="Schiffer M."/>
            <person name="Pearce S."/>
            <person name="Lee S.F."/>
            <person name="McElroy K."/>
            <person name="Stocker A."/>
            <person name="Shirriffs J."/>
            <person name="Cockerell F."/>
            <person name="Coppin C."/>
            <person name="Sgro C.M."/>
            <person name="Karger A."/>
            <person name="Cain J.W."/>
            <person name="Weber J.A."/>
            <person name="Santpere G."/>
            <person name="Kirschner M.W."/>
            <person name="Hoffmann A.A."/>
            <person name="Oakeshott J.G."/>
            <person name="Zhang G."/>
        </authorList>
    </citation>
    <scope>NUCLEOTIDE SEQUENCE</scope>
    <source>
        <strain evidence="2">BGI-SZ-2011g</strain>
    </source>
</reference>
<evidence type="ECO:0000313" key="2">
    <source>
        <dbReference type="EMBL" id="KAH8378199.1"/>
    </source>
</evidence>
<keyword evidence="3" id="KW-1185">Reference proteome</keyword>
<keyword evidence="1" id="KW-0732">Signal</keyword>
<evidence type="ECO:0000313" key="3">
    <source>
        <dbReference type="Proteomes" id="UP001200034"/>
    </source>
</evidence>
<protein>
    <recommendedName>
        <fullName evidence="4">Protein sleepless</fullName>
    </recommendedName>
</protein>
<dbReference type="Proteomes" id="UP001200034">
    <property type="component" value="Unassembled WGS sequence"/>
</dbReference>
<sequence>MWRKVILSLVLVAFVGLQLGESDGKVSEKNIILISLYFYTGNSLTCYSCNSPQSCLNPDTQVCSNATANTTTDWLNAIHSDVPKINTSEGYKCMNLTYFIYANMSKTAEILGCMRETVPFCSLTLNVSNSATWAKNCKSCTTDYCNRNPAGTFSKSTYTIIACVVALILAKLRSI</sequence>
<gene>
    <name evidence="2" type="ORF">KR093_010015</name>
</gene>
<feature type="signal peptide" evidence="1">
    <location>
        <begin position="1"/>
        <end position="20"/>
    </location>
</feature>
<dbReference type="EMBL" id="JAJJHW010001127">
    <property type="protein sequence ID" value="KAH8378199.1"/>
    <property type="molecule type" value="Genomic_DNA"/>
</dbReference>
<evidence type="ECO:0008006" key="4">
    <source>
        <dbReference type="Google" id="ProtNLM"/>
    </source>
</evidence>
<name>A0AAD4K634_9MUSC</name>